<evidence type="ECO:0000313" key="2">
    <source>
        <dbReference type="Proteomes" id="UP000028002"/>
    </source>
</evidence>
<gene>
    <name evidence="1" type="ORF">MEG1DRAFT_03830</name>
</gene>
<proteinExistence type="predicted"/>
<dbReference type="Proteomes" id="UP000028002">
    <property type="component" value="Unassembled WGS sequence"/>
</dbReference>
<dbReference type="EMBL" id="JGVH01000079">
    <property type="protein sequence ID" value="KER01539.1"/>
    <property type="molecule type" value="Genomic_DNA"/>
</dbReference>
<evidence type="ECO:0008006" key="3">
    <source>
        <dbReference type="Google" id="ProtNLM"/>
    </source>
</evidence>
<dbReference type="SUPFAM" id="SSF143100">
    <property type="entry name" value="TTHA1013/TTHA0281-like"/>
    <property type="match status" value="1"/>
</dbReference>
<dbReference type="RefSeq" id="WP_036841047.1">
    <property type="nucleotide sequence ID" value="NZ_CAWLUD010000079.1"/>
</dbReference>
<accession>A0A081RS86</accession>
<dbReference type="AlphaFoldDB" id="A0A081RS86"/>
<reference evidence="1 2" key="1">
    <citation type="submission" date="2014-03" db="EMBL/GenBank/DDBJ databases">
        <title>Draft Genome of Photorhabdus temperata Meg1.</title>
        <authorList>
            <person name="Hurst S.G.IV."/>
            <person name="Morris K."/>
            <person name="Thomas K."/>
            <person name="Tisa L.S."/>
        </authorList>
    </citation>
    <scope>NUCLEOTIDE SEQUENCE [LARGE SCALE GENOMIC DNA]</scope>
    <source>
        <strain evidence="1 2">Meg1</strain>
    </source>
</reference>
<dbReference type="Gene3D" id="3.30.160.250">
    <property type="match status" value="1"/>
</dbReference>
<sequence length="98" mass="11455">MRLRCMAYRQDGMYIAACLDLSLAAQGDNIDEAVNKLEAQIEDYLSEVKSEPQYSKQMLSRKAPLSMWFKYWRIAFRIFMNRKDSGMAKVFNEQCEPA</sequence>
<comment type="caution">
    <text evidence="1">The sequence shown here is derived from an EMBL/GenBank/DDBJ whole genome shotgun (WGS) entry which is preliminary data.</text>
</comment>
<dbReference type="InterPro" id="IPR035069">
    <property type="entry name" value="TTHA1013/TTHA0281-like"/>
</dbReference>
<protein>
    <recommendedName>
        <fullName evidence="3">DUF1902 domain-containing protein</fullName>
    </recommendedName>
</protein>
<organism evidence="1 2">
    <name type="scientific">Photorhabdus temperata subsp. temperata Meg1</name>
    <dbReference type="NCBI Taxonomy" id="1393735"/>
    <lineage>
        <taxon>Bacteria</taxon>
        <taxon>Pseudomonadati</taxon>
        <taxon>Pseudomonadota</taxon>
        <taxon>Gammaproteobacteria</taxon>
        <taxon>Enterobacterales</taxon>
        <taxon>Morganellaceae</taxon>
        <taxon>Photorhabdus</taxon>
    </lineage>
</organism>
<evidence type="ECO:0000313" key="1">
    <source>
        <dbReference type="EMBL" id="KER01539.1"/>
    </source>
</evidence>
<name>A0A081RS86_PHOTE</name>
<dbReference type="PATRIC" id="fig|1393735.3.peg.3926"/>